<evidence type="ECO:0000313" key="3">
    <source>
        <dbReference type="Proteomes" id="UP001171916"/>
    </source>
</evidence>
<feature type="chain" id="PRO_5045172781" description="Lipoprotein" evidence="1">
    <location>
        <begin position="20"/>
        <end position="141"/>
    </location>
</feature>
<protein>
    <recommendedName>
        <fullName evidence="4">Lipoprotein</fullName>
    </recommendedName>
</protein>
<dbReference type="Proteomes" id="UP001171916">
    <property type="component" value="Unassembled WGS sequence"/>
</dbReference>
<dbReference type="EMBL" id="JAUEPH010000002">
    <property type="protein sequence ID" value="MDN3203503.1"/>
    <property type="molecule type" value="Genomic_DNA"/>
</dbReference>
<dbReference type="PROSITE" id="PS51257">
    <property type="entry name" value="PROKAR_LIPOPROTEIN"/>
    <property type="match status" value="1"/>
</dbReference>
<comment type="caution">
    <text evidence="2">The sequence shown here is derived from an EMBL/GenBank/DDBJ whole genome shotgun (WGS) entry which is preliminary data.</text>
</comment>
<evidence type="ECO:0008006" key="4">
    <source>
        <dbReference type="Google" id="ProtNLM"/>
    </source>
</evidence>
<keyword evidence="1" id="KW-0732">Signal</keyword>
<gene>
    <name evidence="2" type="ORF">QVH07_05065</name>
</gene>
<dbReference type="RefSeq" id="WP_289999064.1">
    <property type="nucleotide sequence ID" value="NZ_JAUEPH010000002.1"/>
</dbReference>
<accession>A0ABT7YAH7</accession>
<proteinExistence type="predicted"/>
<feature type="signal peptide" evidence="1">
    <location>
        <begin position="1"/>
        <end position="19"/>
    </location>
</feature>
<name>A0ABT7YAH7_9BACT</name>
<organism evidence="2 3">
    <name type="scientific">Algoriphagus sediminis</name>
    <dbReference type="NCBI Taxonomy" id="3057113"/>
    <lineage>
        <taxon>Bacteria</taxon>
        <taxon>Pseudomonadati</taxon>
        <taxon>Bacteroidota</taxon>
        <taxon>Cytophagia</taxon>
        <taxon>Cytophagales</taxon>
        <taxon>Cyclobacteriaceae</taxon>
        <taxon>Algoriphagus</taxon>
    </lineage>
</organism>
<reference evidence="2" key="1">
    <citation type="submission" date="2023-06" db="EMBL/GenBank/DDBJ databases">
        <title>Robiginitalea aurantiacus sp. nov. and Algoriphagus sediminis sp. nov., isolated from coastal sediment.</title>
        <authorList>
            <person name="Zhou Z.Y."/>
            <person name="An J."/>
            <person name="Jia Y.W."/>
            <person name="Du Z.J."/>
        </authorList>
    </citation>
    <scope>NUCLEOTIDE SEQUENCE</scope>
    <source>
        <strain evidence="2">C2-7</strain>
    </source>
</reference>
<evidence type="ECO:0000256" key="1">
    <source>
        <dbReference type="SAM" id="SignalP"/>
    </source>
</evidence>
<evidence type="ECO:0000313" key="2">
    <source>
        <dbReference type="EMBL" id="MDN3203503.1"/>
    </source>
</evidence>
<keyword evidence="3" id="KW-1185">Reference proteome</keyword>
<sequence length="141" mass="16101">MNSARFYLLIALFAVSACATYKPIEEIKIKGEEKEESTISTAEQLERLEPNKKLRLTKVEDGKELLLKFRSYENDSIKGLLLNYNKHKYAEPLPLSIHRDSLQEIEVYEFKAAETILLIGGGILVTYSTIALVDFYRNGLI</sequence>